<dbReference type="Proteomes" id="UP000008370">
    <property type="component" value="Unassembled WGS sequence"/>
</dbReference>
<dbReference type="Gene3D" id="3.40.640.10">
    <property type="entry name" value="Type I PLP-dependent aspartate aminotransferase-like (Major domain)"/>
    <property type="match status" value="2"/>
</dbReference>
<dbReference type="InParanoid" id="K5XAQ7"/>
<evidence type="ECO:0000256" key="3">
    <source>
        <dbReference type="ARBA" id="ARBA00022679"/>
    </source>
</evidence>
<dbReference type="GeneID" id="18909106"/>
<accession>K5XAQ7</accession>
<dbReference type="KEGG" id="pco:PHACADRAFT_158417"/>
<comment type="similarity">
    <text evidence="2 6">Belongs to the trans-sulfuration enzymes family.</text>
</comment>
<dbReference type="InterPro" id="IPR015424">
    <property type="entry name" value="PyrdxlP-dep_Trfase"/>
</dbReference>
<dbReference type="GO" id="GO:0003961">
    <property type="term" value="F:O-acetylhomoserine aminocarboxypropyltransferase activity"/>
    <property type="evidence" value="ECO:0007669"/>
    <property type="project" value="TreeGrafter"/>
</dbReference>
<dbReference type="EMBL" id="JH930469">
    <property type="protein sequence ID" value="EKM60017.1"/>
    <property type="molecule type" value="Genomic_DNA"/>
</dbReference>
<evidence type="ECO:0000313" key="7">
    <source>
        <dbReference type="EMBL" id="EKM60017.1"/>
    </source>
</evidence>
<dbReference type="Gene3D" id="3.90.1150.10">
    <property type="entry name" value="Aspartate Aminotransferase, domain 1"/>
    <property type="match status" value="1"/>
</dbReference>
<protein>
    <recommendedName>
        <fullName evidence="9">O-acetylhomoserine (Thiol)-lyase</fullName>
    </recommendedName>
</protein>
<evidence type="ECO:0000256" key="5">
    <source>
        <dbReference type="PIRSR" id="PIRSR001434-2"/>
    </source>
</evidence>
<evidence type="ECO:0000256" key="4">
    <source>
        <dbReference type="ARBA" id="ARBA00022898"/>
    </source>
</evidence>
<dbReference type="Pfam" id="PF01053">
    <property type="entry name" value="Cys_Met_Meta_PP"/>
    <property type="match status" value="3"/>
</dbReference>
<dbReference type="InterPro" id="IPR000277">
    <property type="entry name" value="Cys/Met-Metab_PyrdxlP-dep_enz"/>
</dbReference>
<dbReference type="InterPro" id="IPR006235">
    <property type="entry name" value="OAc-hSer/O-AcSer_sulfhydrylase"/>
</dbReference>
<dbReference type="GO" id="GO:0006535">
    <property type="term" value="P:cysteine biosynthetic process from serine"/>
    <property type="evidence" value="ECO:0007669"/>
    <property type="project" value="TreeGrafter"/>
</dbReference>
<dbReference type="PANTHER" id="PTHR43797:SF2">
    <property type="entry name" value="HOMOCYSTEINE_CYSTEINE SYNTHASE"/>
    <property type="match status" value="1"/>
</dbReference>
<dbReference type="GO" id="GO:0019346">
    <property type="term" value="P:transsulfuration"/>
    <property type="evidence" value="ECO:0007669"/>
    <property type="project" value="InterPro"/>
</dbReference>
<dbReference type="HOGENOM" id="CLU_018986_4_0_1"/>
<dbReference type="PANTHER" id="PTHR43797">
    <property type="entry name" value="HOMOCYSTEINE/CYSTEINE SYNTHASE"/>
    <property type="match status" value="1"/>
</dbReference>
<keyword evidence="8" id="KW-1185">Reference proteome</keyword>
<dbReference type="OrthoDB" id="3512640at2759"/>
<organism evidence="7 8">
    <name type="scientific">Phanerochaete carnosa (strain HHB-10118-sp)</name>
    <name type="common">White-rot fungus</name>
    <name type="synonym">Peniophora carnosa</name>
    <dbReference type="NCBI Taxonomy" id="650164"/>
    <lineage>
        <taxon>Eukaryota</taxon>
        <taxon>Fungi</taxon>
        <taxon>Dikarya</taxon>
        <taxon>Basidiomycota</taxon>
        <taxon>Agaricomycotina</taxon>
        <taxon>Agaricomycetes</taxon>
        <taxon>Polyporales</taxon>
        <taxon>Phanerochaetaceae</taxon>
        <taxon>Phanerochaete</taxon>
    </lineage>
</organism>
<dbReference type="PIRSF" id="PIRSF001434">
    <property type="entry name" value="CGS"/>
    <property type="match status" value="1"/>
</dbReference>
<dbReference type="STRING" id="650164.K5XAQ7"/>
<dbReference type="GO" id="GO:0071269">
    <property type="term" value="P:L-homocysteine biosynthetic process"/>
    <property type="evidence" value="ECO:0007669"/>
    <property type="project" value="TreeGrafter"/>
</dbReference>
<dbReference type="InterPro" id="IPR015421">
    <property type="entry name" value="PyrdxlP-dep_Trfase_major"/>
</dbReference>
<dbReference type="GO" id="GO:0004124">
    <property type="term" value="F:cysteine synthase activity"/>
    <property type="evidence" value="ECO:0007669"/>
    <property type="project" value="TreeGrafter"/>
</dbReference>
<keyword evidence="3" id="KW-0808">Transferase</keyword>
<dbReference type="AlphaFoldDB" id="K5XAQ7"/>
<gene>
    <name evidence="7" type="ORF">PHACADRAFT_158417</name>
</gene>
<evidence type="ECO:0000256" key="6">
    <source>
        <dbReference type="RuleBase" id="RU362118"/>
    </source>
</evidence>
<proteinExistence type="inferred from homology"/>
<dbReference type="GO" id="GO:0030170">
    <property type="term" value="F:pyridoxal phosphate binding"/>
    <property type="evidence" value="ECO:0007669"/>
    <property type="project" value="InterPro"/>
</dbReference>
<evidence type="ECO:0008006" key="9">
    <source>
        <dbReference type="Google" id="ProtNLM"/>
    </source>
</evidence>
<dbReference type="InterPro" id="IPR015422">
    <property type="entry name" value="PyrdxlP-dep_Trfase_small"/>
</dbReference>
<reference evidence="7 8" key="1">
    <citation type="journal article" date="2012" name="BMC Genomics">
        <title>Comparative genomics of the white-rot fungi, Phanerochaete carnosa and P. chrysosporium, to elucidate the genetic basis of the distinct wood types they colonize.</title>
        <authorList>
            <person name="Suzuki H."/>
            <person name="MacDonald J."/>
            <person name="Syed K."/>
            <person name="Salamov A."/>
            <person name="Hori C."/>
            <person name="Aerts A."/>
            <person name="Henrissat B."/>
            <person name="Wiebenga A."/>
            <person name="vanKuyk P.A."/>
            <person name="Barry K."/>
            <person name="Lindquist E."/>
            <person name="LaButti K."/>
            <person name="Lapidus A."/>
            <person name="Lucas S."/>
            <person name="Coutinho P."/>
            <person name="Gong Y."/>
            <person name="Samejima M."/>
            <person name="Mahadevan R."/>
            <person name="Abou-Zaid M."/>
            <person name="de Vries R.P."/>
            <person name="Igarashi K."/>
            <person name="Yadav J.S."/>
            <person name="Grigoriev I.V."/>
            <person name="Master E.R."/>
        </authorList>
    </citation>
    <scope>NUCLEOTIDE SEQUENCE [LARGE SCALE GENOMIC DNA]</scope>
    <source>
        <strain evidence="7 8">HHB-10118-sp</strain>
    </source>
</reference>
<keyword evidence="4 5" id="KW-0663">Pyridoxal phosphate</keyword>
<evidence type="ECO:0000313" key="8">
    <source>
        <dbReference type="Proteomes" id="UP000008370"/>
    </source>
</evidence>
<sequence length="369" mass="39896">MTDKPYKQPEFETLHLHASQDVGPTTNALPNSIYATTGFTFNDAQHAADFFSLKAFGNIYSRIGNSTFDVFEKRTAALEGGISALATSPGRATQFMAIAIIAGAGDNIVSSSNLYGGMLCQLDPEDFRAAIDENTKAIFFESMGNPTYIVVDISALAQVAHSNGIPLIVDNTFGIGVCGHGTTIAGVIVDSGKFDWSRSGKFPSFTKLSEGYHGFKFWDAFGPATFVVKVLVEVQRDLGATMGPFTAFLLLQGPETMSPRAERHCANALALARFLERHSKVSRAMYVGLPSHPSHALANRFFREGQYMGGRENIAVGSRVFDALKLASNLANVGGAKTLVIHPATTTHQQLNEEELNWRMLNASKSESN</sequence>
<dbReference type="SUPFAM" id="SSF53383">
    <property type="entry name" value="PLP-dependent transferases"/>
    <property type="match status" value="1"/>
</dbReference>
<name>K5XAQ7_PHACS</name>
<dbReference type="RefSeq" id="XP_007392565.1">
    <property type="nucleotide sequence ID" value="XM_007392503.1"/>
</dbReference>
<dbReference type="GO" id="GO:0005737">
    <property type="term" value="C:cytoplasm"/>
    <property type="evidence" value="ECO:0007669"/>
    <property type="project" value="TreeGrafter"/>
</dbReference>
<comment type="cofactor">
    <cofactor evidence="1 6">
        <name>pyridoxal 5'-phosphate</name>
        <dbReference type="ChEBI" id="CHEBI:597326"/>
    </cofactor>
</comment>
<feature type="modified residue" description="N6-(pyridoxal phosphate)lysine" evidence="5">
    <location>
        <position position="207"/>
    </location>
</feature>
<evidence type="ECO:0000256" key="1">
    <source>
        <dbReference type="ARBA" id="ARBA00001933"/>
    </source>
</evidence>
<evidence type="ECO:0000256" key="2">
    <source>
        <dbReference type="ARBA" id="ARBA00009077"/>
    </source>
</evidence>